<comment type="caution">
    <text evidence="8">The sequence shown here is derived from an EMBL/GenBank/DDBJ whole genome shotgun (WGS) entry which is preliminary data.</text>
</comment>
<keyword evidence="2" id="KW-0378">Hydrolase</keyword>
<dbReference type="InterPro" id="IPR011042">
    <property type="entry name" value="6-blade_b-propeller_TolB-like"/>
</dbReference>
<feature type="binding site" evidence="6">
    <location>
        <position position="238"/>
    </location>
    <ligand>
        <name>Ca(2+)</name>
        <dbReference type="ChEBI" id="CHEBI:29108"/>
        <label>1</label>
        <note>catalytic</note>
    </ligand>
</feature>
<evidence type="ECO:0000256" key="1">
    <source>
        <dbReference type="ARBA" id="ARBA00008595"/>
    </source>
</evidence>
<dbReference type="SUPFAM" id="SSF63829">
    <property type="entry name" value="Calcium-dependent phosphotriesterase"/>
    <property type="match status" value="1"/>
</dbReference>
<evidence type="ECO:0000256" key="5">
    <source>
        <dbReference type="PIRSR" id="PIRSR602640-1"/>
    </source>
</evidence>
<dbReference type="GO" id="GO:0046872">
    <property type="term" value="F:metal ion binding"/>
    <property type="evidence" value="ECO:0007669"/>
    <property type="project" value="UniProtKB-KW"/>
</dbReference>
<feature type="binding site" evidence="6">
    <location>
        <position position="5"/>
    </location>
    <ligand>
        <name>Ca(2+)</name>
        <dbReference type="ChEBI" id="CHEBI:29108"/>
        <label>1</label>
        <note>catalytic</note>
    </ligand>
</feature>
<dbReference type="Gene3D" id="2.120.10.30">
    <property type="entry name" value="TolB, C-terminal domain"/>
    <property type="match status" value="1"/>
</dbReference>
<evidence type="ECO:0000313" key="8">
    <source>
        <dbReference type="EMBL" id="KAH7087753.1"/>
    </source>
</evidence>
<dbReference type="EMBL" id="JAGMVJ010000009">
    <property type="protein sequence ID" value="KAH7087753.1"/>
    <property type="molecule type" value="Genomic_DNA"/>
</dbReference>
<keyword evidence="4 7" id="KW-0325">Glycoprotein</keyword>
<evidence type="ECO:0000313" key="9">
    <source>
        <dbReference type="Proteomes" id="UP000813461"/>
    </source>
</evidence>
<keyword evidence="9" id="KW-1185">Reference proteome</keyword>
<proteinExistence type="inferred from homology"/>
<dbReference type="PANTHER" id="PTHR11799:SF12">
    <property type="entry name" value="PARAOXONASE-RELATED"/>
    <property type="match status" value="1"/>
</dbReference>
<dbReference type="Pfam" id="PF01731">
    <property type="entry name" value="Arylesterase"/>
    <property type="match status" value="1"/>
</dbReference>
<feature type="binding site" evidence="6">
    <location>
        <position position="128"/>
    </location>
    <ligand>
        <name>Ca(2+)</name>
        <dbReference type="ChEBI" id="CHEBI:29108"/>
        <label>1</label>
        <note>catalytic</note>
    </ligand>
</feature>
<reference evidence="8" key="1">
    <citation type="journal article" date="2021" name="Nat. Commun.">
        <title>Genetic determinants of endophytism in the Arabidopsis root mycobiome.</title>
        <authorList>
            <person name="Mesny F."/>
            <person name="Miyauchi S."/>
            <person name="Thiergart T."/>
            <person name="Pickel B."/>
            <person name="Atanasova L."/>
            <person name="Karlsson M."/>
            <person name="Huettel B."/>
            <person name="Barry K.W."/>
            <person name="Haridas S."/>
            <person name="Chen C."/>
            <person name="Bauer D."/>
            <person name="Andreopoulos W."/>
            <person name="Pangilinan J."/>
            <person name="LaButti K."/>
            <person name="Riley R."/>
            <person name="Lipzen A."/>
            <person name="Clum A."/>
            <person name="Drula E."/>
            <person name="Henrissat B."/>
            <person name="Kohler A."/>
            <person name="Grigoriev I.V."/>
            <person name="Martin F.M."/>
            <person name="Hacquard S."/>
        </authorList>
    </citation>
    <scope>NUCLEOTIDE SEQUENCE</scope>
    <source>
        <strain evidence="8">MPI-SDFR-AT-0120</strain>
    </source>
</reference>
<keyword evidence="6" id="KW-0479">Metal-binding</keyword>
<feature type="binding site" evidence="6">
    <location>
        <position position="76"/>
    </location>
    <ligand>
        <name>Ca(2+)</name>
        <dbReference type="ChEBI" id="CHEBI:29108"/>
        <label>1</label>
        <note>catalytic</note>
    </ligand>
</feature>
<dbReference type="GO" id="GO:0004064">
    <property type="term" value="F:arylesterase activity"/>
    <property type="evidence" value="ECO:0007669"/>
    <property type="project" value="InterPro"/>
</dbReference>
<evidence type="ECO:0000256" key="4">
    <source>
        <dbReference type="ARBA" id="ARBA00023180"/>
    </source>
</evidence>
<evidence type="ECO:0000256" key="7">
    <source>
        <dbReference type="PIRSR" id="PIRSR602640-4"/>
    </source>
</evidence>
<feature type="active site" description="Proton acceptor" evidence="5">
    <location>
        <position position="74"/>
    </location>
</feature>
<comment type="cofactor">
    <cofactor evidence="6">
        <name>Ca(2+)</name>
        <dbReference type="ChEBI" id="CHEBI:29108"/>
    </cofactor>
    <text evidence="6">Binds 2 calcium ions per subunit.</text>
</comment>
<keyword evidence="3" id="KW-1015">Disulfide bond</keyword>
<gene>
    <name evidence="8" type="ORF">FB567DRAFT_352966</name>
</gene>
<evidence type="ECO:0000256" key="6">
    <source>
        <dbReference type="PIRSR" id="PIRSR602640-2"/>
    </source>
</evidence>
<dbReference type="InterPro" id="IPR051288">
    <property type="entry name" value="Serum_paraoxonase/arylesterase"/>
</dbReference>
<dbReference type="PANTHER" id="PTHR11799">
    <property type="entry name" value="PARAOXONASE"/>
    <property type="match status" value="1"/>
</dbReference>
<feature type="binding site" evidence="6">
    <location>
        <position position="192"/>
    </location>
    <ligand>
        <name>Ca(2+)</name>
        <dbReference type="ChEBI" id="CHEBI:29108"/>
        <label>1</label>
        <note>catalytic</note>
    </ligand>
</feature>
<keyword evidence="6" id="KW-0106">Calcium</keyword>
<sequence>MACEDVKFHYPSNTAFLACGNLTNRMEWYPAGGFLAPPKNKVYHEYFLKYDVDSNVTTRLSIENWNPEEDLVLHGLDIWQSEQKDELLLYAVNHKQSGESIAIFSHTLGTNTLHLVEQYTHPLIKTPNQVTAAGPREFFITNDHYFYSGVGRRLEEMYGPFSWASSIAYCAESKGNVVCKQVSPANSHAYANGLLMLDDGKTLAVADVVAGSISLYNIDSDTKMLNLGNAIVLGASPDNLSQVSDTGDLIVAVIPNEEALYARFIGGGLLDHTMPVPAAVLRLVKAKGFAPEVLYWDDGSLISILTSGAVDKERGLLVAGGVFERHFIVCKIEY</sequence>
<evidence type="ECO:0000256" key="3">
    <source>
        <dbReference type="ARBA" id="ARBA00023157"/>
    </source>
</evidence>
<dbReference type="InterPro" id="IPR002640">
    <property type="entry name" value="Arylesterase"/>
</dbReference>
<dbReference type="AlphaFoldDB" id="A0A8K0R878"/>
<feature type="binding site" evidence="6">
    <location>
        <position position="239"/>
    </location>
    <ligand>
        <name>Ca(2+)</name>
        <dbReference type="ChEBI" id="CHEBI:29108"/>
        <label>1</label>
        <note>catalytic</note>
    </ligand>
</feature>
<accession>A0A8K0R878</accession>
<protein>
    <submittedName>
        <fullName evidence="8">Paraoxonase 2</fullName>
    </submittedName>
</protein>
<evidence type="ECO:0000256" key="2">
    <source>
        <dbReference type="ARBA" id="ARBA00022801"/>
    </source>
</evidence>
<feature type="glycosylation site" description="N-linked (GlcNAc...) asparagine" evidence="7">
    <location>
        <position position="239"/>
    </location>
</feature>
<comment type="PTM">
    <text evidence="7">Glycosylated.</text>
</comment>
<dbReference type="Proteomes" id="UP000813461">
    <property type="component" value="Unassembled WGS sequence"/>
</dbReference>
<organism evidence="8 9">
    <name type="scientific">Paraphoma chrysanthemicola</name>
    <dbReference type="NCBI Taxonomy" id="798071"/>
    <lineage>
        <taxon>Eukaryota</taxon>
        <taxon>Fungi</taxon>
        <taxon>Dikarya</taxon>
        <taxon>Ascomycota</taxon>
        <taxon>Pezizomycotina</taxon>
        <taxon>Dothideomycetes</taxon>
        <taxon>Pleosporomycetidae</taxon>
        <taxon>Pleosporales</taxon>
        <taxon>Pleosporineae</taxon>
        <taxon>Phaeosphaeriaceae</taxon>
        <taxon>Paraphoma</taxon>
    </lineage>
</organism>
<dbReference type="OrthoDB" id="5307922at2759"/>
<name>A0A8K0R878_9PLEO</name>
<comment type="similarity">
    <text evidence="1">Belongs to the paraoxonase family.</text>
</comment>
<dbReference type="PROSITE" id="PS51257">
    <property type="entry name" value="PROKAR_LIPOPROTEIN"/>
    <property type="match status" value="1"/>
</dbReference>